<dbReference type="NCBIfam" id="TIGR00128">
    <property type="entry name" value="fabD"/>
    <property type="match status" value="1"/>
</dbReference>
<evidence type="ECO:0000256" key="6">
    <source>
        <dbReference type="PIRNR" id="PIRNR000446"/>
    </source>
</evidence>
<dbReference type="PANTHER" id="PTHR42681">
    <property type="entry name" value="MALONYL-COA-ACYL CARRIER PROTEIN TRANSACYLASE, MITOCHONDRIAL"/>
    <property type="match status" value="1"/>
</dbReference>
<evidence type="ECO:0000313" key="9">
    <source>
        <dbReference type="Proteomes" id="UP000595058"/>
    </source>
</evidence>
<dbReference type="InterPro" id="IPR014043">
    <property type="entry name" value="Acyl_transferase_dom"/>
</dbReference>
<evidence type="ECO:0000256" key="2">
    <source>
        <dbReference type="ARBA" id="ARBA00018953"/>
    </source>
</evidence>
<proteinExistence type="inferred from homology"/>
<keyword evidence="9" id="KW-1185">Reference proteome</keyword>
<dbReference type="EMBL" id="CP065720">
    <property type="protein sequence ID" value="QPT17183.1"/>
    <property type="molecule type" value="Genomic_DNA"/>
</dbReference>
<dbReference type="InterPro" id="IPR016036">
    <property type="entry name" value="Malonyl_transacylase_ACP-bd"/>
</dbReference>
<gene>
    <name evidence="8" type="primary">fabD</name>
    <name evidence="8" type="ORF">I6G34_17470</name>
</gene>
<comment type="similarity">
    <text evidence="6">Belongs to the fabD family.</text>
</comment>
<reference evidence="8 9" key="1">
    <citation type="submission" date="2020-12" db="EMBL/GenBank/DDBJ databases">
        <title>FDA dAtabase for Regulatory Grade micrObial Sequences (FDA-ARGOS): Supporting development and validation of Infectious Disease Dx tests.</title>
        <authorList>
            <person name="Sproer C."/>
            <person name="Gronow S."/>
            <person name="Severitt S."/>
            <person name="Schroder I."/>
            <person name="Tallon L."/>
            <person name="Sadzewicz L."/>
            <person name="Zhao X."/>
            <person name="Boylan J."/>
            <person name="Ott S."/>
            <person name="Bowen H."/>
            <person name="Vavikolanu K."/>
            <person name="Mehta A."/>
            <person name="Aluvathingal J."/>
            <person name="Nadendla S."/>
            <person name="Lowell S."/>
            <person name="Myers T."/>
            <person name="Yan Y."/>
            <person name="Sichtig H."/>
        </authorList>
    </citation>
    <scope>NUCLEOTIDE SEQUENCE [LARGE SCALE GENOMIC DNA]</scope>
    <source>
        <strain evidence="8 9">FDAARGOS_877</strain>
    </source>
</reference>
<dbReference type="PIRSF" id="PIRSF000446">
    <property type="entry name" value="Mct"/>
    <property type="match status" value="1"/>
</dbReference>
<keyword evidence="4 6" id="KW-0012">Acyltransferase</keyword>
<dbReference type="InterPro" id="IPR004410">
    <property type="entry name" value="Malonyl_CoA-ACP_transAc_FabD"/>
</dbReference>
<organism evidence="8 9">
    <name type="scientific">Stutzerimonas frequens</name>
    <dbReference type="NCBI Taxonomy" id="2968969"/>
    <lineage>
        <taxon>Bacteria</taxon>
        <taxon>Pseudomonadati</taxon>
        <taxon>Pseudomonadota</taxon>
        <taxon>Gammaproteobacteria</taxon>
        <taxon>Pseudomonadales</taxon>
        <taxon>Pseudomonadaceae</taxon>
        <taxon>Stutzerimonas</taxon>
    </lineage>
</organism>
<comment type="catalytic activity">
    <reaction evidence="5 6">
        <text>holo-[ACP] + malonyl-CoA = malonyl-[ACP] + CoA</text>
        <dbReference type="Rhea" id="RHEA:41792"/>
        <dbReference type="Rhea" id="RHEA-COMP:9623"/>
        <dbReference type="Rhea" id="RHEA-COMP:9685"/>
        <dbReference type="ChEBI" id="CHEBI:57287"/>
        <dbReference type="ChEBI" id="CHEBI:57384"/>
        <dbReference type="ChEBI" id="CHEBI:64479"/>
        <dbReference type="ChEBI" id="CHEBI:78449"/>
        <dbReference type="EC" id="2.3.1.39"/>
    </reaction>
</comment>
<accession>A0ABX6XT35</accession>
<evidence type="ECO:0000256" key="5">
    <source>
        <dbReference type="ARBA" id="ARBA00048462"/>
    </source>
</evidence>
<dbReference type="InterPro" id="IPR016035">
    <property type="entry name" value="Acyl_Trfase/lysoPLipase"/>
</dbReference>
<dbReference type="Pfam" id="PF00698">
    <property type="entry name" value="Acyl_transf_1"/>
    <property type="match status" value="1"/>
</dbReference>
<feature type="domain" description="Malonyl-CoA:ACP transacylase (MAT)" evidence="7">
    <location>
        <begin position="8"/>
        <end position="311"/>
    </location>
</feature>
<dbReference type="EC" id="2.3.1.39" evidence="1 6"/>
<dbReference type="GeneID" id="75215122"/>
<dbReference type="SUPFAM" id="SSF55048">
    <property type="entry name" value="Probable ACP-binding domain of malonyl-CoA ACP transacylase"/>
    <property type="match status" value="1"/>
</dbReference>
<dbReference type="PANTHER" id="PTHR42681:SF1">
    <property type="entry name" value="MALONYL-COA-ACYL CARRIER PROTEIN TRANSACYLASE, MITOCHONDRIAL"/>
    <property type="match status" value="1"/>
</dbReference>
<dbReference type="RefSeq" id="WP_102840169.1">
    <property type="nucleotide sequence ID" value="NZ_CP065720.1"/>
</dbReference>
<evidence type="ECO:0000256" key="1">
    <source>
        <dbReference type="ARBA" id="ARBA00013258"/>
    </source>
</evidence>
<evidence type="ECO:0000256" key="4">
    <source>
        <dbReference type="ARBA" id="ARBA00023315"/>
    </source>
</evidence>
<dbReference type="InterPro" id="IPR050858">
    <property type="entry name" value="Mal-CoA-ACP_Trans/PKS_FabD"/>
</dbReference>
<evidence type="ECO:0000256" key="3">
    <source>
        <dbReference type="ARBA" id="ARBA00022679"/>
    </source>
</evidence>
<dbReference type="SUPFAM" id="SSF52151">
    <property type="entry name" value="FabD/lysophospholipase-like"/>
    <property type="match status" value="1"/>
</dbReference>
<dbReference type="InterPro" id="IPR001227">
    <property type="entry name" value="Ac_transferase_dom_sf"/>
</dbReference>
<sequence length="312" mass="32225">MSASLAFVFPGQGSQSLGMLAELGAQQSVIIDTFAEASAALGYDLWALTQQGPEEQLNQTDKTQPAILAASVALWRLWQAEGGARPAFVAGHSLGEYSALVAAGSLPFADAVKLVELRGQLMQQAVPAGQGGMAAILGLEDADVLAACTEAAQGEVVSAVNFNAPGQVVIAGSAAAVERAIETCKAKGAKRAMALPVSVPSHCDLMRPAAERFAASVEAIAWQAPQIPLVQNVSAAVVADLDTLKRDLLAQLYSPVRWVESMVVLGDRGVTSLVECGPGKVLSGLNKRCVKGVSTYNLDTPEAFAATRGALA</sequence>
<keyword evidence="3 6" id="KW-0808">Transferase</keyword>
<dbReference type="GO" id="GO:0004314">
    <property type="term" value="F:[acyl-carrier-protein] S-malonyltransferase activity"/>
    <property type="evidence" value="ECO:0007669"/>
    <property type="project" value="UniProtKB-EC"/>
</dbReference>
<dbReference type="SMART" id="SM00827">
    <property type="entry name" value="PKS_AT"/>
    <property type="match status" value="1"/>
</dbReference>
<dbReference type="Gene3D" id="3.40.366.10">
    <property type="entry name" value="Malonyl-Coenzyme A Acyl Carrier Protein, domain 2"/>
    <property type="match status" value="1"/>
</dbReference>
<dbReference type="InterPro" id="IPR024925">
    <property type="entry name" value="Malonyl_CoA-ACP_transAc"/>
</dbReference>
<dbReference type="Proteomes" id="UP000595058">
    <property type="component" value="Chromosome"/>
</dbReference>
<name>A0ABX6XT35_9GAMM</name>
<evidence type="ECO:0000259" key="7">
    <source>
        <dbReference type="SMART" id="SM00827"/>
    </source>
</evidence>
<evidence type="ECO:0000313" key="8">
    <source>
        <dbReference type="EMBL" id="QPT17183.1"/>
    </source>
</evidence>
<protein>
    <recommendedName>
        <fullName evidence="2 6">Malonyl CoA-acyl carrier protein transacylase</fullName>
        <ecNumber evidence="1 6">2.3.1.39</ecNumber>
    </recommendedName>
</protein>
<dbReference type="Gene3D" id="3.30.70.250">
    <property type="entry name" value="Malonyl-CoA ACP transacylase, ACP-binding"/>
    <property type="match status" value="1"/>
</dbReference>